<evidence type="ECO:0000256" key="1">
    <source>
        <dbReference type="ARBA" id="ARBA00003820"/>
    </source>
</evidence>
<dbReference type="OrthoDB" id="8554211at2"/>
<dbReference type="PANTHER" id="PTHR30046">
    <property type="entry name" value="FLAGELLAR M-RING PROTEIN"/>
    <property type="match status" value="1"/>
</dbReference>
<dbReference type="InterPro" id="IPR006182">
    <property type="entry name" value="FliF_N_dom"/>
</dbReference>
<dbReference type="Pfam" id="PF01514">
    <property type="entry name" value="YscJ_FliF"/>
    <property type="match status" value="1"/>
</dbReference>
<dbReference type="GO" id="GO:0009431">
    <property type="term" value="C:bacterial-type flagellum basal body, MS ring"/>
    <property type="evidence" value="ECO:0007669"/>
    <property type="project" value="InterPro"/>
</dbReference>
<keyword evidence="7 13" id="KW-0812">Transmembrane</keyword>
<dbReference type="InterPro" id="IPR000067">
    <property type="entry name" value="FlgMring_FliF"/>
</dbReference>
<evidence type="ECO:0000256" key="12">
    <source>
        <dbReference type="SAM" id="MobiDB-lite"/>
    </source>
</evidence>
<gene>
    <name evidence="14" type="primary">fliF_2</name>
    <name evidence="14" type="ORF">Lgee_1287</name>
</gene>
<accession>A0A0W0TTT2</accession>
<dbReference type="AlphaFoldDB" id="A0A0W0TTT2"/>
<comment type="subcellular location">
    <subcellularLocation>
        <location evidence="2">Bacterial flagellum basal body</location>
    </subcellularLocation>
    <subcellularLocation>
        <location evidence="3">Cell membrane</location>
        <topology evidence="3">Multi-pass membrane protein</topology>
    </subcellularLocation>
</comment>
<evidence type="ECO:0000256" key="11">
    <source>
        <dbReference type="ARBA" id="ARBA00025936"/>
    </source>
</evidence>
<dbReference type="InterPro" id="IPR043427">
    <property type="entry name" value="YscJ/FliF"/>
</dbReference>
<comment type="similarity">
    <text evidence="4">Belongs to the FliF family.</text>
</comment>
<dbReference type="PRINTS" id="PR01009">
    <property type="entry name" value="FLGMRINGFLIF"/>
</dbReference>
<keyword evidence="6" id="KW-1003">Cell membrane</keyword>
<keyword evidence="15" id="KW-1185">Reference proteome</keyword>
<organism evidence="14 15">
    <name type="scientific">Legionella geestiana</name>
    <dbReference type="NCBI Taxonomy" id="45065"/>
    <lineage>
        <taxon>Bacteria</taxon>
        <taxon>Pseudomonadati</taxon>
        <taxon>Pseudomonadota</taxon>
        <taxon>Gammaproteobacteria</taxon>
        <taxon>Legionellales</taxon>
        <taxon>Legionellaceae</taxon>
        <taxon>Legionella</taxon>
    </lineage>
</organism>
<feature type="compositionally biased region" description="Polar residues" evidence="12">
    <location>
        <begin position="288"/>
        <end position="298"/>
    </location>
</feature>
<evidence type="ECO:0000256" key="7">
    <source>
        <dbReference type="ARBA" id="ARBA00022692"/>
    </source>
</evidence>
<evidence type="ECO:0000256" key="5">
    <source>
        <dbReference type="ARBA" id="ARBA00017949"/>
    </source>
</evidence>
<evidence type="ECO:0000313" key="15">
    <source>
        <dbReference type="Proteomes" id="UP000054785"/>
    </source>
</evidence>
<dbReference type="Proteomes" id="UP000054785">
    <property type="component" value="Unassembled WGS sequence"/>
</dbReference>
<evidence type="ECO:0000256" key="13">
    <source>
        <dbReference type="SAM" id="Phobius"/>
    </source>
</evidence>
<evidence type="ECO:0000256" key="9">
    <source>
        <dbReference type="ARBA" id="ARBA00023136"/>
    </source>
</evidence>
<evidence type="ECO:0000256" key="8">
    <source>
        <dbReference type="ARBA" id="ARBA00022989"/>
    </source>
</evidence>
<evidence type="ECO:0000256" key="4">
    <source>
        <dbReference type="ARBA" id="ARBA00007971"/>
    </source>
</evidence>
<dbReference type="InterPro" id="IPR045851">
    <property type="entry name" value="AMP-bd_C_sf"/>
</dbReference>
<keyword evidence="14" id="KW-0966">Cell projection</keyword>
<reference evidence="14 15" key="1">
    <citation type="submission" date="2015-11" db="EMBL/GenBank/DDBJ databases">
        <title>Genomic analysis of 38 Legionella species identifies large and diverse effector repertoires.</title>
        <authorList>
            <person name="Burstein D."/>
            <person name="Amaro F."/>
            <person name="Zusman T."/>
            <person name="Lifshitz Z."/>
            <person name="Cohen O."/>
            <person name="Gilbert J.A."/>
            <person name="Pupko T."/>
            <person name="Shuman H.A."/>
            <person name="Segal G."/>
        </authorList>
    </citation>
    <scope>NUCLEOTIDE SEQUENCE [LARGE SCALE GENOMIC DNA]</scope>
    <source>
        <strain evidence="14 15">ATCC 49504</strain>
    </source>
</reference>
<dbReference type="Gene3D" id="3.30.300.30">
    <property type="match status" value="1"/>
</dbReference>
<keyword evidence="14" id="KW-0969">Cilium</keyword>
<dbReference type="PANTHER" id="PTHR30046:SF0">
    <property type="entry name" value="FLAGELLAR M-RING PROTEIN"/>
    <property type="match status" value="1"/>
</dbReference>
<dbReference type="GO" id="GO:0003774">
    <property type="term" value="F:cytoskeletal motor activity"/>
    <property type="evidence" value="ECO:0007669"/>
    <property type="project" value="InterPro"/>
</dbReference>
<comment type="caution">
    <text evidence="14">The sequence shown here is derived from an EMBL/GenBank/DDBJ whole genome shotgun (WGS) entry which is preliminary data.</text>
</comment>
<proteinExistence type="inferred from homology"/>
<name>A0A0W0TTT2_9GAMM</name>
<evidence type="ECO:0000256" key="3">
    <source>
        <dbReference type="ARBA" id="ARBA00004651"/>
    </source>
</evidence>
<dbReference type="RefSeq" id="WP_028386002.1">
    <property type="nucleotide sequence ID" value="NZ_CAAAHN010000011.1"/>
</dbReference>
<keyword evidence="14" id="KW-0282">Flagellum</keyword>
<feature type="transmembrane region" description="Helical" evidence="13">
    <location>
        <begin position="394"/>
        <end position="415"/>
    </location>
</feature>
<evidence type="ECO:0000256" key="10">
    <source>
        <dbReference type="ARBA" id="ARBA00023143"/>
    </source>
</evidence>
<dbReference type="Pfam" id="PF08345">
    <property type="entry name" value="YscJ_FliF_C"/>
    <property type="match status" value="1"/>
</dbReference>
<feature type="transmembrane region" description="Helical" evidence="13">
    <location>
        <begin position="20"/>
        <end position="41"/>
    </location>
</feature>
<protein>
    <recommendedName>
        <fullName evidence="5">Flagellar M-ring protein</fullName>
    </recommendedName>
</protein>
<feature type="compositionally biased region" description="Basic and acidic residues" evidence="12">
    <location>
        <begin position="267"/>
        <end position="282"/>
    </location>
</feature>
<keyword evidence="10" id="KW-0975">Bacterial flagellum</keyword>
<feature type="region of interest" description="Disordered" evidence="12">
    <location>
        <begin position="267"/>
        <end position="314"/>
    </location>
</feature>
<evidence type="ECO:0000256" key="2">
    <source>
        <dbReference type="ARBA" id="ARBA00004117"/>
    </source>
</evidence>
<evidence type="ECO:0000313" key="14">
    <source>
        <dbReference type="EMBL" id="KTC99021.1"/>
    </source>
</evidence>
<dbReference type="STRING" id="45065.Lgee_1287"/>
<evidence type="ECO:0000256" key="6">
    <source>
        <dbReference type="ARBA" id="ARBA00022475"/>
    </source>
</evidence>
<dbReference type="NCBIfam" id="TIGR00206">
    <property type="entry name" value="fliF"/>
    <property type="match status" value="1"/>
</dbReference>
<keyword evidence="9 13" id="KW-0472">Membrane</keyword>
<dbReference type="PATRIC" id="fig|45065.4.peg.1387"/>
<comment type="function">
    <text evidence="1">The M ring may be actively involved in energy transduction.</text>
</comment>
<dbReference type="EMBL" id="LNYC01000051">
    <property type="protein sequence ID" value="KTC99021.1"/>
    <property type="molecule type" value="Genomic_DNA"/>
</dbReference>
<feature type="compositionally biased region" description="Basic and acidic residues" evidence="12">
    <location>
        <begin position="299"/>
        <end position="314"/>
    </location>
</feature>
<keyword evidence="8 13" id="KW-1133">Transmembrane helix</keyword>
<dbReference type="GO" id="GO:0005886">
    <property type="term" value="C:plasma membrane"/>
    <property type="evidence" value="ECO:0007669"/>
    <property type="project" value="UniProtKB-SubCell"/>
</dbReference>
<dbReference type="InterPro" id="IPR013556">
    <property type="entry name" value="Flag_M-ring_C"/>
</dbReference>
<dbReference type="GO" id="GO:0071973">
    <property type="term" value="P:bacterial-type flagellum-dependent cell motility"/>
    <property type="evidence" value="ECO:0007669"/>
    <property type="project" value="InterPro"/>
</dbReference>
<comment type="subunit">
    <text evidence="11">The basal body constitutes a major portion of the flagellar organelle and consists of four rings (L,P,S, and M) mounted on a central rod. The M ring is integral to the inner membrane of the cell and may be connected to the flagellar rod via the S ring. The S (supramembrane ring) lies just distal to the M ring. The L and P rings lie in the outer membrane and the periplasmic space, respectively.</text>
</comment>
<sequence length="441" mass="49383">MNGLLNAFSTFRALPATRQWLFCGIFALVLSVSASLFIWLLSKDSVALFPGLTPEDTQEVASRLEQAHIPFSVEESGREIRVERAIAGKTRLTLLGEGLTLSRNPGFELFDKSDFGMTDYTQKINYQRALQGELERTIASLEEVAGVRVHIVVPETRLFEQAGMHRQAAVTLKLRKPLSREQINGIRALVAASVASLPIKNVVVLDQRGTPLVPNAGEEAFERHWQARRAFEHYLREKLTALLRAIYPDAPFNVQVDARLDFNAFTRERTTPEHHEPLEVRKRAQTMPGKSSKSPARTETSEETRFQSGSRTERFTRARGSIQRLNVSIALPDSITPADLAKLQRMMSVAAGIDKERGDTLSVEAIIHAPLKLREAPRPQIPTLREASTKTPSVSLALVCALLALMLGTATVTHCRHRRAMKKNRETLLIELNEWLTHHEP</sequence>